<feature type="compositionally biased region" description="Low complexity" evidence="1">
    <location>
        <begin position="518"/>
        <end position="549"/>
    </location>
</feature>
<feature type="compositionally biased region" description="Low complexity" evidence="1">
    <location>
        <begin position="472"/>
        <end position="484"/>
    </location>
</feature>
<evidence type="ECO:0008006" key="4">
    <source>
        <dbReference type="Google" id="ProtNLM"/>
    </source>
</evidence>
<organism evidence="2 3">
    <name type="scientific">Meristemomyces frigidus</name>
    <dbReference type="NCBI Taxonomy" id="1508187"/>
    <lineage>
        <taxon>Eukaryota</taxon>
        <taxon>Fungi</taxon>
        <taxon>Dikarya</taxon>
        <taxon>Ascomycota</taxon>
        <taxon>Pezizomycotina</taxon>
        <taxon>Dothideomycetes</taxon>
        <taxon>Dothideomycetidae</taxon>
        <taxon>Mycosphaerellales</taxon>
        <taxon>Teratosphaeriaceae</taxon>
        <taxon>Meristemomyces</taxon>
    </lineage>
</organism>
<protein>
    <recommendedName>
        <fullName evidence="4">Arrestin-like N-terminal domain-containing protein</fullName>
    </recommendedName>
</protein>
<comment type="caution">
    <text evidence="2">The sequence shown here is derived from an EMBL/GenBank/DDBJ whole genome shotgun (WGS) entry which is preliminary data.</text>
</comment>
<name>A0AAN7TDH8_9PEZI</name>
<dbReference type="InterPro" id="IPR014752">
    <property type="entry name" value="Arrestin-like_C"/>
</dbReference>
<dbReference type="PANTHER" id="PTHR31904">
    <property type="entry name" value="BYPASS OF STOP CODON PROTEIN 5-RELATED"/>
    <property type="match status" value="1"/>
</dbReference>
<evidence type="ECO:0000313" key="3">
    <source>
        <dbReference type="Proteomes" id="UP001310890"/>
    </source>
</evidence>
<feature type="region of interest" description="Disordered" evidence="1">
    <location>
        <begin position="359"/>
        <end position="387"/>
    </location>
</feature>
<feature type="region of interest" description="Disordered" evidence="1">
    <location>
        <begin position="507"/>
        <end position="558"/>
    </location>
</feature>
<reference evidence="2" key="1">
    <citation type="submission" date="2023-08" db="EMBL/GenBank/DDBJ databases">
        <title>Black Yeasts Isolated from many extreme environments.</title>
        <authorList>
            <person name="Coleine C."/>
            <person name="Stajich J.E."/>
            <person name="Selbmann L."/>
        </authorList>
    </citation>
    <scope>NUCLEOTIDE SEQUENCE</scope>
    <source>
        <strain evidence="2">CCFEE 5401</strain>
    </source>
</reference>
<dbReference type="Gene3D" id="2.60.40.640">
    <property type="match status" value="1"/>
</dbReference>
<sequence length="558" mass="60286">MALPMAGSSSGPGADNGTDVQRLKNIIPGRTRDPTIKINLTSAKKKIYTTSDKFEGTVSIECHADTPFDEISIELAGTARTYVERMATAAAMSGRSQAFHRFMTLEQPGLKHLWPADRILRVGITYEFAFAFTVPTGLLPRTCTHTVSNDAVREAHLLLPPTFGDKEQAKIAKLQDDLAPDMASVRYGLFVQIFKYKQTDQGLKSVLITGGVKARRLRIIPMVEVLPPLAVGYGEGDYHMRQEKRTKPGMFKGKTGTLTIEAEQPQALIVDTTFESDYPVSTMATVSLRFDPLDQKITPPGLGNIATKLKVSTFFSSTARSQFPSKSAATHDLSQGIHSEQLNLSARCVNNVEWEKRGPARSSAAARRDSANSTISPATTAEGPNNIPIPAPSLEYRPEIAYYTARVLVPITLPENKFFVPTFHSCLLSRSYQLKLELGLAGFGAGSLSLKLPIQIAALPLESAPAGGLGRTATAETQTGTGTATDEDEYDGDDVWDFFEPRSMTGAARPVRRGSLAPPVVGGVGSDDVLPDYSPYVPSAGGRRGSGVVPRRRSSARP</sequence>
<gene>
    <name evidence="2" type="ORF">LTR62_006422</name>
</gene>
<dbReference type="EMBL" id="JAVRRL010000056">
    <property type="protein sequence ID" value="KAK5109933.1"/>
    <property type="molecule type" value="Genomic_DNA"/>
</dbReference>
<dbReference type="Proteomes" id="UP001310890">
    <property type="component" value="Unassembled WGS sequence"/>
</dbReference>
<dbReference type="AlphaFoldDB" id="A0AAN7TDH8"/>
<dbReference type="PANTHER" id="PTHR31904:SF1">
    <property type="entry name" value="BYPASS OF STOP CODON PROTEIN 5-RELATED"/>
    <property type="match status" value="1"/>
</dbReference>
<proteinExistence type="predicted"/>
<dbReference type="InterPro" id="IPR039634">
    <property type="entry name" value="Bul1-like"/>
</dbReference>
<evidence type="ECO:0000256" key="1">
    <source>
        <dbReference type="SAM" id="MobiDB-lite"/>
    </source>
</evidence>
<feature type="region of interest" description="Disordered" evidence="1">
    <location>
        <begin position="1"/>
        <end position="26"/>
    </location>
</feature>
<feature type="region of interest" description="Disordered" evidence="1">
    <location>
        <begin position="468"/>
        <end position="492"/>
    </location>
</feature>
<feature type="compositionally biased region" description="Polar residues" evidence="1">
    <location>
        <begin position="372"/>
        <end position="383"/>
    </location>
</feature>
<evidence type="ECO:0000313" key="2">
    <source>
        <dbReference type="EMBL" id="KAK5109933.1"/>
    </source>
</evidence>
<accession>A0AAN7TDH8</accession>